<dbReference type="RefSeq" id="WP_129923089.1">
    <property type="nucleotide sequence ID" value="NZ_SEWE01000073.1"/>
</dbReference>
<name>A0A4Q5L6I2_9BACT</name>
<feature type="region of interest" description="Disordered" evidence="1">
    <location>
        <begin position="1"/>
        <end position="20"/>
    </location>
</feature>
<dbReference type="Proteomes" id="UP000294155">
    <property type="component" value="Unassembled WGS sequence"/>
</dbReference>
<evidence type="ECO:0000256" key="1">
    <source>
        <dbReference type="SAM" id="MobiDB-lite"/>
    </source>
</evidence>
<evidence type="ECO:0000313" key="2">
    <source>
        <dbReference type="EMBL" id="RYU75313.1"/>
    </source>
</evidence>
<keyword evidence="3" id="KW-1185">Reference proteome</keyword>
<dbReference type="EMBL" id="SEWE01000073">
    <property type="protein sequence ID" value="RYU75313.1"/>
    <property type="molecule type" value="Genomic_DNA"/>
</dbReference>
<accession>A0A4Q5L6I2</accession>
<gene>
    <name evidence="2" type="ORF">EWM57_20070</name>
</gene>
<comment type="caution">
    <text evidence="2">The sequence shown here is derived from an EMBL/GenBank/DDBJ whole genome shotgun (WGS) entry which is preliminary data.</text>
</comment>
<organism evidence="2 3">
    <name type="scientific">Hymenobacter persicinus</name>
    <dbReference type="NCBI Taxonomy" id="2025506"/>
    <lineage>
        <taxon>Bacteria</taxon>
        <taxon>Pseudomonadati</taxon>
        <taxon>Bacteroidota</taxon>
        <taxon>Cytophagia</taxon>
        <taxon>Cytophagales</taxon>
        <taxon>Hymenobacteraceae</taxon>
        <taxon>Hymenobacter</taxon>
    </lineage>
</organism>
<proteinExistence type="predicted"/>
<sequence length="63" mass="6608">MSNPADVPAPSDDSKSESVEESILEMLHAFDPATALHELNLLTEVPEPLPSAPPPGYQAAPGE</sequence>
<protein>
    <submittedName>
        <fullName evidence="2">Uncharacterized protein</fullName>
    </submittedName>
</protein>
<reference evidence="2 3" key="1">
    <citation type="submission" date="2019-02" db="EMBL/GenBank/DDBJ databases">
        <title>Bacterial novel species isolated from soil.</title>
        <authorList>
            <person name="Jung H.-Y."/>
        </authorList>
    </citation>
    <scope>NUCLEOTIDE SEQUENCE [LARGE SCALE GENOMIC DNA]</scope>
    <source>
        <strain evidence="2 3">1-3-3-3</strain>
    </source>
</reference>
<evidence type="ECO:0000313" key="3">
    <source>
        <dbReference type="Proteomes" id="UP000294155"/>
    </source>
</evidence>
<dbReference type="AlphaFoldDB" id="A0A4Q5L6I2"/>